<dbReference type="GeneID" id="100930229"/>
<organism evidence="2 3">
    <name type="scientific">Sarcophilus harrisii</name>
    <name type="common">Tasmanian devil</name>
    <name type="synonym">Sarcophilus laniarius</name>
    <dbReference type="NCBI Taxonomy" id="9305"/>
    <lineage>
        <taxon>Eukaryota</taxon>
        <taxon>Metazoa</taxon>
        <taxon>Chordata</taxon>
        <taxon>Craniata</taxon>
        <taxon>Vertebrata</taxon>
        <taxon>Euteleostomi</taxon>
        <taxon>Mammalia</taxon>
        <taxon>Metatheria</taxon>
        <taxon>Dasyuromorphia</taxon>
        <taxon>Dasyuridae</taxon>
        <taxon>Sarcophilus</taxon>
    </lineage>
</organism>
<dbReference type="Gene3D" id="3.40.50.1820">
    <property type="entry name" value="alpha/beta hydrolase"/>
    <property type="match status" value="1"/>
</dbReference>
<dbReference type="InParanoid" id="A0A7N4P8V9"/>
<dbReference type="InterPro" id="IPR029058">
    <property type="entry name" value="AB_hydrolase_fold"/>
</dbReference>
<keyword evidence="3" id="KW-1185">Reference proteome</keyword>
<reference evidence="2 3" key="1">
    <citation type="journal article" date="2011" name="Proc. Natl. Acad. Sci. U.S.A.">
        <title>Genetic diversity and population structure of the endangered marsupial Sarcophilus harrisii (Tasmanian devil).</title>
        <authorList>
            <person name="Miller W."/>
            <person name="Hayes V.M."/>
            <person name="Ratan A."/>
            <person name="Petersen D.C."/>
            <person name="Wittekindt N.E."/>
            <person name="Miller J."/>
            <person name="Walenz B."/>
            <person name="Knight J."/>
            <person name="Qi J."/>
            <person name="Zhao F."/>
            <person name="Wang Q."/>
            <person name="Bedoya-Reina O.C."/>
            <person name="Katiyar N."/>
            <person name="Tomsho L.P."/>
            <person name="Kasson L.M."/>
            <person name="Hardie R.A."/>
            <person name="Woodbridge P."/>
            <person name="Tindall E.A."/>
            <person name="Bertelsen M.F."/>
            <person name="Dixon D."/>
            <person name="Pyecroft S."/>
            <person name="Helgen K.M."/>
            <person name="Lesk A.M."/>
            <person name="Pringle T.H."/>
            <person name="Patterson N."/>
            <person name="Zhang Y."/>
            <person name="Kreiss A."/>
            <person name="Woods G.M."/>
            <person name="Jones M.E."/>
            <person name="Schuster S.C."/>
        </authorList>
    </citation>
    <scope>NUCLEOTIDE SEQUENCE [LARGE SCALE GENOMIC DNA]</scope>
</reference>
<feature type="domain" description="Serine aminopeptidase S33" evidence="1">
    <location>
        <begin position="178"/>
        <end position="301"/>
    </location>
</feature>
<dbReference type="PANTHER" id="PTHR12277:SF69">
    <property type="entry name" value="PROTEIN ABHD12B"/>
    <property type="match status" value="1"/>
</dbReference>
<dbReference type="AlphaFoldDB" id="A0A7N4P8V9"/>
<dbReference type="OrthoDB" id="10249433at2759"/>
<proteinExistence type="predicted"/>
<dbReference type="RefSeq" id="XP_003759159.3">
    <property type="nucleotide sequence ID" value="XM_003759111.4"/>
</dbReference>
<reference evidence="2" key="2">
    <citation type="submission" date="2025-08" db="UniProtKB">
        <authorList>
            <consortium name="Ensembl"/>
        </authorList>
    </citation>
    <scope>IDENTIFICATION</scope>
</reference>
<dbReference type="GO" id="GO:0006660">
    <property type="term" value="P:phosphatidylserine catabolic process"/>
    <property type="evidence" value="ECO:0007669"/>
    <property type="project" value="TreeGrafter"/>
</dbReference>
<dbReference type="FunCoup" id="A0A7N4P8V9">
    <property type="interactions" value="222"/>
</dbReference>
<dbReference type="Pfam" id="PF12146">
    <property type="entry name" value="Hydrolase_4"/>
    <property type="match status" value="1"/>
</dbReference>
<gene>
    <name evidence="2" type="primary">ABHD12B</name>
</gene>
<dbReference type="Proteomes" id="UP000007648">
    <property type="component" value="Unassembled WGS sequence"/>
</dbReference>
<dbReference type="GO" id="GO:0052651">
    <property type="term" value="P:monoacylglycerol catabolic process"/>
    <property type="evidence" value="ECO:0007669"/>
    <property type="project" value="TreeGrafter"/>
</dbReference>
<dbReference type="GO" id="GO:0047372">
    <property type="term" value="F:monoacylglycerol lipase activity"/>
    <property type="evidence" value="ECO:0007669"/>
    <property type="project" value="TreeGrafter"/>
</dbReference>
<evidence type="ECO:0000313" key="3">
    <source>
        <dbReference type="Proteomes" id="UP000007648"/>
    </source>
</evidence>
<dbReference type="CTD" id="145447"/>
<sequence>MRQTRRSLWFRNEPLQGGRAGAKIKTKTMGEKTLVVEVTTEVPALSLGYRDQSHDRPGYVRSWFSMVFKALRSFSYSGPRLRRKVVSLYESFVSKSLKECFFPAIIEKIIFFNFWKAPFLVDLKKPESWIPHTVNFYIKPENGISLGVWHIVPKSRGKEAKGKDRSWYEAALQDGNPIIVYLHGSAENRASCHRVKLLKVLSEGGFHVLAVDYRGFGDSTGKPTEESLTKDAIYLYDWTKARSGTTPVCLWGHSLGTGVATNAAKTLEERGFPVDAIVLEAPFTNIRDAAINYPLLKVYHKIPGFVRLFLDALTVDKIVFPNDENVKFLSSPLLILHAKDDKTVPIERGQKVYEIAHNAYKNKNRVKMIIFPPGFQHNFICKNPRLAMIVRDFLSEQWS</sequence>
<dbReference type="GO" id="GO:0005789">
    <property type="term" value="C:endoplasmic reticulum membrane"/>
    <property type="evidence" value="ECO:0007669"/>
    <property type="project" value="TreeGrafter"/>
</dbReference>
<accession>A0A7N4P8V9</accession>
<dbReference type="GO" id="GO:0004622">
    <property type="term" value="F:phosphatidylcholine lysophospholipase activity"/>
    <property type="evidence" value="ECO:0007669"/>
    <property type="project" value="TreeGrafter"/>
</dbReference>
<evidence type="ECO:0000313" key="2">
    <source>
        <dbReference type="Ensembl" id="ENSSHAP00000034872.1"/>
    </source>
</evidence>
<dbReference type="SUPFAM" id="SSF53474">
    <property type="entry name" value="alpha/beta-Hydrolases"/>
    <property type="match status" value="1"/>
</dbReference>
<name>A0A7N4P8V9_SARHA</name>
<protein>
    <submittedName>
        <fullName evidence="2">Abhydrolase domain containing 12B</fullName>
    </submittedName>
</protein>
<reference evidence="2" key="3">
    <citation type="submission" date="2025-09" db="UniProtKB">
        <authorList>
            <consortium name="Ensembl"/>
        </authorList>
    </citation>
    <scope>IDENTIFICATION</scope>
</reference>
<evidence type="ECO:0000259" key="1">
    <source>
        <dbReference type="Pfam" id="PF12146"/>
    </source>
</evidence>
<dbReference type="KEGG" id="shr:100930229"/>
<dbReference type="Ensembl" id="ENSSHAT00000047881.1">
    <property type="protein sequence ID" value="ENSSHAP00000034872.1"/>
    <property type="gene ID" value="ENSSHAG00000001798.2"/>
</dbReference>
<dbReference type="OMA" id="WWDMVVR"/>
<dbReference type="GeneTree" id="ENSGT00940000161597"/>
<dbReference type="PANTHER" id="PTHR12277">
    <property type="entry name" value="ALPHA/BETA HYDROLASE DOMAIN-CONTAINING PROTEIN"/>
    <property type="match status" value="1"/>
</dbReference>
<dbReference type="InterPro" id="IPR022742">
    <property type="entry name" value="Hydrolase_4"/>
</dbReference>